<evidence type="ECO:0000256" key="1">
    <source>
        <dbReference type="SAM" id="MobiDB-lite"/>
    </source>
</evidence>
<proteinExistence type="predicted"/>
<evidence type="ECO:0000313" key="3">
    <source>
        <dbReference type="Proteomes" id="UP000239322"/>
    </source>
</evidence>
<dbReference type="OrthoDB" id="9933476at2"/>
<comment type="caution">
    <text evidence="2">The sequence shown here is derived from an EMBL/GenBank/DDBJ whole genome shotgun (WGS) entry which is preliminary data.</text>
</comment>
<evidence type="ECO:0000313" key="2">
    <source>
        <dbReference type="EMBL" id="PRH81080.1"/>
    </source>
</evidence>
<dbReference type="EMBL" id="PVLV01000007">
    <property type="protein sequence ID" value="PRH81080.1"/>
    <property type="molecule type" value="Genomic_DNA"/>
</dbReference>
<protein>
    <submittedName>
        <fullName evidence="2">Uncharacterized protein</fullName>
    </submittedName>
</protein>
<gene>
    <name evidence="2" type="ORF">C6N75_00610</name>
</gene>
<dbReference type="AlphaFoldDB" id="A0A2S9Q327"/>
<accession>A0A2S9Q327</accession>
<dbReference type="Proteomes" id="UP000239322">
    <property type="component" value="Unassembled WGS sequence"/>
</dbReference>
<keyword evidence="3" id="KW-1185">Reference proteome</keyword>
<reference evidence="2 3" key="1">
    <citation type="submission" date="2018-03" db="EMBL/GenBank/DDBJ databases">
        <title>Novel Streptomyces sp. from soil.</title>
        <authorList>
            <person name="Tan G.Y.A."/>
            <person name="Lee Z.Y."/>
        </authorList>
    </citation>
    <scope>NUCLEOTIDE SEQUENCE [LARGE SCALE GENOMIC DNA]</scope>
    <source>
        <strain evidence="2 3">ST5x</strain>
    </source>
</reference>
<sequence>MHYTEDPLMEGPRRKHRLVLEAVGTTTSLFGAEKKLYAAGCEAGDWMDPRQYTGAAHHEGFDQHMAEVQQKVHRETEAAAAEQDDRPDQEA</sequence>
<dbReference type="RefSeq" id="WP_105866846.1">
    <property type="nucleotide sequence ID" value="NZ_PVLV01000007.1"/>
</dbReference>
<name>A0A2S9Q327_9ACTN</name>
<organism evidence="2 3">
    <name type="scientific">Streptomyces solincola</name>
    <dbReference type="NCBI Taxonomy" id="2100817"/>
    <lineage>
        <taxon>Bacteria</taxon>
        <taxon>Bacillati</taxon>
        <taxon>Actinomycetota</taxon>
        <taxon>Actinomycetes</taxon>
        <taxon>Kitasatosporales</taxon>
        <taxon>Streptomycetaceae</taxon>
        <taxon>Streptomyces</taxon>
    </lineage>
</organism>
<feature type="region of interest" description="Disordered" evidence="1">
    <location>
        <begin position="71"/>
        <end position="91"/>
    </location>
</feature>